<sequence length="386" mass="41863">MQPLTLAEIDRELATHTAQFDTITGTLLELDRHPGLGLLRRFGPTGFTERRWRPLSADLDLMWQDHARLNAILDAARTVRGTRGRLDLAERAELTRLLRGRPHEAARTPIPLGERSLTGPSEQVLFVGLADTIDRMRATFPRIAAFLDEVAVAGDRVVAGLAPMQQRLERVGTRTPELRSLAAEVDELLRRSATDPLAVAADGIDAQLIDLRARLEESARSVAELEAILADWDAAVALTEEQLTALRVATAHAERVRAEAEAKVHTAPLPTVTDESAALAAALAGLARDPEGLLALREHIDTALGAAVRATDLAQGLLDRRAELRGRLDAYRVKAARLGIAEDRDVMASHRIAAGLLARKPCDLGAVTRAVTDYQQLIAEKSGRGS</sequence>
<accession>A0A366DVE5</accession>
<keyword evidence="1" id="KW-0175">Coiled coil</keyword>
<organism evidence="2 3">
    <name type="scientific">Nocardia puris</name>
    <dbReference type="NCBI Taxonomy" id="208602"/>
    <lineage>
        <taxon>Bacteria</taxon>
        <taxon>Bacillati</taxon>
        <taxon>Actinomycetota</taxon>
        <taxon>Actinomycetes</taxon>
        <taxon>Mycobacteriales</taxon>
        <taxon>Nocardiaceae</taxon>
        <taxon>Nocardia</taxon>
    </lineage>
</organism>
<proteinExistence type="predicted"/>
<evidence type="ECO:0000313" key="2">
    <source>
        <dbReference type="EMBL" id="RBO94063.1"/>
    </source>
</evidence>
<gene>
    <name evidence="2" type="ORF">DFR74_102483</name>
</gene>
<protein>
    <submittedName>
        <fullName evidence="2">Uncharacterized protein</fullName>
    </submittedName>
</protein>
<evidence type="ECO:0000313" key="3">
    <source>
        <dbReference type="Proteomes" id="UP000252586"/>
    </source>
</evidence>
<name>A0A366DVE5_9NOCA</name>
<dbReference type="AlphaFoldDB" id="A0A366DVE5"/>
<dbReference type="OrthoDB" id="3375894at2"/>
<evidence type="ECO:0000256" key="1">
    <source>
        <dbReference type="SAM" id="Coils"/>
    </source>
</evidence>
<reference evidence="2 3" key="1">
    <citation type="submission" date="2018-06" db="EMBL/GenBank/DDBJ databases">
        <title>Genomic Encyclopedia of Type Strains, Phase IV (KMG-IV): sequencing the most valuable type-strain genomes for metagenomic binning, comparative biology and taxonomic classification.</title>
        <authorList>
            <person name="Goeker M."/>
        </authorList>
    </citation>
    <scope>NUCLEOTIDE SEQUENCE [LARGE SCALE GENOMIC DNA]</scope>
    <source>
        <strain evidence="2 3">DSM 44599</strain>
    </source>
</reference>
<feature type="coiled-coil region" evidence="1">
    <location>
        <begin position="208"/>
        <end position="242"/>
    </location>
</feature>
<dbReference type="STRING" id="1210090.GCA_001613185_00140"/>
<comment type="caution">
    <text evidence="2">The sequence shown here is derived from an EMBL/GenBank/DDBJ whole genome shotgun (WGS) entry which is preliminary data.</text>
</comment>
<keyword evidence="3" id="KW-1185">Reference proteome</keyword>
<dbReference type="EMBL" id="QNRE01000002">
    <property type="protein sequence ID" value="RBO94063.1"/>
    <property type="molecule type" value="Genomic_DNA"/>
</dbReference>
<dbReference type="Proteomes" id="UP000252586">
    <property type="component" value="Unassembled WGS sequence"/>
</dbReference>